<dbReference type="STRING" id="86166.TAGGR_1975"/>
<dbReference type="CDD" id="cd00671">
    <property type="entry name" value="ArgRS_core"/>
    <property type="match status" value="1"/>
</dbReference>
<dbReference type="AlphaFoldDB" id="A0A0U9HY10"/>
<dbReference type="Gene3D" id="1.10.730.10">
    <property type="entry name" value="Isoleucyl-tRNA Synthetase, Domain 1"/>
    <property type="match status" value="1"/>
</dbReference>
<keyword evidence="4 11" id="KW-0963">Cytoplasm</keyword>
<dbReference type="SUPFAM" id="SSF52374">
    <property type="entry name" value="Nucleotidylyl transferase"/>
    <property type="match status" value="1"/>
</dbReference>
<comment type="similarity">
    <text evidence="2 11 12">Belongs to the class-I aminoacyl-tRNA synthetase family.</text>
</comment>
<gene>
    <name evidence="11" type="primary">argS</name>
    <name evidence="15" type="ORF">TAGGR_1975</name>
</gene>
<dbReference type="FunFam" id="1.10.730.10:FF:000008">
    <property type="entry name" value="Arginine--tRNA ligase"/>
    <property type="match status" value="1"/>
</dbReference>
<organism evidence="15 16">
    <name type="scientific">Thermodesulfovibrio aggregans</name>
    <dbReference type="NCBI Taxonomy" id="86166"/>
    <lineage>
        <taxon>Bacteria</taxon>
        <taxon>Pseudomonadati</taxon>
        <taxon>Nitrospirota</taxon>
        <taxon>Thermodesulfovibrionia</taxon>
        <taxon>Thermodesulfovibrionales</taxon>
        <taxon>Thermodesulfovibrionaceae</taxon>
        <taxon>Thermodesulfovibrio</taxon>
    </lineage>
</organism>
<keyword evidence="5 11" id="KW-0436">Ligase</keyword>
<dbReference type="PANTHER" id="PTHR11956:SF5">
    <property type="entry name" value="ARGININE--TRNA LIGASE, CYTOPLASMIC"/>
    <property type="match status" value="1"/>
</dbReference>
<dbReference type="SMART" id="SM00836">
    <property type="entry name" value="DALR_1"/>
    <property type="match status" value="1"/>
</dbReference>
<dbReference type="InterPro" id="IPR005148">
    <property type="entry name" value="Arg-tRNA-synth_N"/>
</dbReference>
<dbReference type="InterPro" id="IPR001278">
    <property type="entry name" value="Arg-tRNA-ligase"/>
</dbReference>
<evidence type="ECO:0000256" key="12">
    <source>
        <dbReference type="RuleBase" id="RU363038"/>
    </source>
</evidence>
<dbReference type="GO" id="GO:0005524">
    <property type="term" value="F:ATP binding"/>
    <property type="evidence" value="ECO:0007669"/>
    <property type="project" value="UniProtKB-UniRule"/>
</dbReference>
<evidence type="ECO:0000259" key="13">
    <source>
        <dbReference type="SMART" id="SM00836"/>
    </source>
</evidence>
<sequence>MGMHRILKIKISEAINKLGLTDIDPEVEIPKNENFGDLSSPVAMELAKQLKKSPRQIAEEIVSCMDKTLFENVEIAGAGFINFKFKKDFIFSQFENLLREGEKFLIHNIGNGEKVQIEFVSANPTGPLHLGHGRGAALGAALSNILREAGYDVSTEYYINDAGKQIELLGLSVYIALQSFFGKNIAMPEECYKGEYIYEIAKEIYESYGEELKDKSFDEVGALLIDFSYKKILNEIKKDLEDFGVVFDSWVSERKLYHTGEVQRAILKLKELGFIYEKDGALWFRSTAFGDDKDRVVVKSDGTYTYFASDIAYHKNKIERGFSELINIWGADHHGYIPRVKAAVQALGMKASQIKIILVQMVNLLRQGKPVQMSKRAGTFITLREVMDEIGSDTTKFIFLTRKSDSHLEFDIEVAKKQSQENPVYYVQYAHARINSIFEKAQIQPENFYPDLFNEEELKLIKKLLIYPMIFEMSAKMREPHRITFYLQELAGLFHSYYHKYRVISEDEKLTATRLTLCKAVMVVLKHGLRMLGVKAPEKM</sequence>
<dbReference type="Gene3D" id="3.40.50.620">
    <property type="entry name" value="HUPs"/>
    <property type="match status" value="1"/>
</dbReference>
<dbReference type="GO" id="GO:0004814">
    <property type="term" value="F:arginine-tRNA ligase activity"/>
    <property type="evidence" value="ECO:0007669"/>
    <property type="project" value="UniProtKB-UniRule"/>
</dbReference>
<evidence type="ECO:0000259" key="14">
    <source>
        <dbReference type="SMART" id="SM01016"/>
    </source>
</evidence>
<dbReference type="SMART" id="SM01016">
    <property type="entry name" value="Arg_tRNA_synt_N"/>
    <property type="match status" value="1"/>
</dbReference>
<dbReference type="PANTHER" id="PTHR11956">
    <property type="entry name" value="ARGINYL-TRNA SYNTHETASE"/>
    <property type="match status" value="1"/>
</dbReference>
<feature type="domain" description="DALR anticodon binding" evidence="13">
    <location>
        <begin position="427"/>
        <end position="540"/>
    </location>
</feature>
<dbReference type="Pfam" id="PF03485">
    <property type="entry name" value="Arg_tRNA_synt_N"/>
    <property type="match status" value="1"/>
</dbReference>
<dbReference type="InterPro" id="IPR009080">
    <property type="entry name" value="tRNAsynth_Ia_anticodon-bd"/>
</dbReference>
<evidence type="ECO:0000256" key="7">
    <source>
        <dbReference type="ARBA" id="ARBA00022840"/>
    </source>
</evidence>
<dbReference type="Pfam" id="PF05746">
    <property type="entry name" value="DALR_1"/>
    <property type="match status" value="1"/>
</dbReference>
<dbReference type="HAMAP" id="MF_00123">
    <property type="entry name" value="Arg_tRNA_synth"/>
    <property type="match status" value="1"/>
</dbReference>
<evidence type="ECO:0000313" key="16">
    <source>
        <dbReference type="Proteomes" id="UP000054976"/>
    </source>
</evidence>
<evidence type="ECO:0000256" key="9">
    <source>
        <dbReference type="ARBA" id="ARBA00023146"/>
    </source>
</evidence>
<keyword evidence="8 11" id="KW-0648">Protein biosynthesis</keyword>
<dbReference type="EC" id="6.1.1.19" evidence="11"/>
<dbReference type="FunFam" id="3.40.50.620:FF:000062">
    <property type="entry name" value="Arginine--tRNA ligase"/>
    <property type="match status" value="1"/>
</dbReference>
<evidence type="ECO:0000256" key="6">
    <source>
        <dbReference type="ARBA" id="ARBA00022741"/>
    </source>
</evidence>
<dbReference type="SUPFAM" id="SSF47323">
    <property type="entry name" value="Anticodon-binding domain of a subclass of class I aminoacyl-tRNA synthetases"/>
    <property type="match status" value="1"/>
</dbReference>
<dbReference type="PROSITE" id="PS00178">
    <property type="entry name" value="AA_TRNA_LIGASE_I"/>
    <property type="match status" value="1"/>
</dbReference>
<comment type="subcellular location">
    <subcellularLocation>
        <location evidence="1 11">Cytoplasm</location>
    </subcellularLocation>
</comment>
<protein>
    <recommendedName>
        <fullName evidence="11">Arginine--tRNA ligase</fullName>
        <ecNumber evidence="11">6.1.1.19</ecNumber>
    </recommendedName>
    <alternativeName>
        <fullName evidence="11">Arginyl-tRNA synthetase</fullName>
        <shortName evidence="11">ArgRS</shortName>
    </alternativeName>
</protein>
<dbReference type="InterPro" id="IPR035684">
    <property type="entry name" value="ArgRS_core"/>
</dbReference>
<dbReference type="EMBL" id="BCNO01000001">
    <property type="protein sequence ID" value="GAQ94789.1"/>
    <property type="molecule type" value="Genomic_DNA"/>
</dbReference>
<dbReference type="PRINTS" id="PR01038">
    <property type="entry name" value="TRNASYNTHARG"/>
</dbReference>
<accession>A0A0U9HY10</accession>
<dbReference type="GO" id="GO:0006420">
    <property type="term" value="P:arginyl-tRNA aminoacylation"/>
    <property type="evidence" value="ECO:0007669"/>
    <property type="project" value="UniProtKB-UniRule"/>
</dbReference>
<evidence type="ECO:0000256" key="1">
    <source>
        <dbReference type="ARBA" id="ARBA00004496"/>
    </source>
</evidence>
<dbReference type="InterPro" id="IPR036695">
    <property type="entry name" value="Arg-tRNA-synth_N_sf"/>
</dbReference>
<keyword evidence="16" id="KW-1185">Reference proteome</keyword>
<dbReference type="Gene3D" id="3.30.1360.70">
    <property type="entry name" value="Arginyl tRNA synthetase N-terminal domain"/>
    <property type="match status" value="1"/>
</dbReference>
<reference evidence="16" key="1">
    <citation type="submission" date="2016-01" db="EMBL/GenBank/DDBJ databases">
        <title>Draft genome sequence of Thermodesulfovibrio aggregans strain TGE-P1.</title>
        <authorList>
            <person name="Sekiguchi Y."/>
            <person name="Ohashi A."/>
            <person name="Matsuura N."/>
            <person name="Tourlousse M.D."/>
        </authorList>
    </citation>
    <scope>NUCLEOTIDE SEQUENCE [LARGE SCALE GENOMIC DNA]</scope>
    <source>
        <strain evidence="16">TGE-P1</strain>
    </source>
</reference>
<dbReference type="Pfam" id="PF00750">
    <property type="entry name" value="tRNA-synt_1d"/>
    <property type="match status" value="1"/>
</dbReference>
<evidence type="ECO:0000256" key="8">
    <source>
        <dbReference type="ARBA" id="ARBA00022917"/>
    </source>
</evidence>
<feature type="short sequence motif" description="'HIGH' region" evidence="11">
    <location>
        <begin position="122"/>
        <end position="132"/>
    </location>
</feature>
<keyword evidence="9 11" id="KW-0030">Aminoacyl-tRNA synthetase</keyword>
<dbReference type="GO" id="GO:0005737">
    <property type="term" value="C:cytoplasm"/>
    <property type="evidence" value="ECO:0007669"/>
    <property type="project" value="UniProtKB-SubCell"/>
</dbReference>
<dbReference type="NCBIfam" id="TIGR00456">
    <property type="entry name" value="argS"/>
    <property type="match status" value="1"/>
</dbReference>
<dbReference type="Proteomes" id="UP000054976">
    <property type="component" value="Unassembled WGS sequence"/>
</dbReference>
<keyword evidence="7 11" id="KW-0067">ATP-binding</keyword>
<evidence type="ECO:0000256" key="11">
    <source>
        <dbReference type="HAMAP-Rule" id="MF_00123"/>
    </source>
</evidence>
<evidence type="ECO:0000256" key="10">
    <source>
        <dbReference type="ARBA" id="ARBA00049339"/>
    </source>
</evidence>
<dbReference type="RefSeq" id="WP_236698902.1">
    <property type="nucleotide sequence ID" value="NZ_BCNO01000001.1"/>
</dbReference>
<proteinExistence type="inferred from homology"/>
<name>A0A0U9HY10_9BACT</name>
<dbReference type="SUPFAM" id="SSF55190">
    <property type="entry name" value="Arginyl-tRNA synthetase (ArgRS), N-terminal 'additional' domain"/>
    <property type="match status" value="1"/>
</dbReference>
<dbReference type="InterPro" id="IPR008909">
    <property type="entry name" value="DALR_anticod-bd"/>
</dbReference>
<evidence type="ECO:0000256" key="5">
    <source>
        <dbReference type="ARBA" id="ARBA00022598"/>
    </source>
</evidence>
<evidence type="ECO:0000256" key="3">
    <source>
        <dbReference type="ARBA" id="ARBA00011245"/>
    </source>
</evidence>
<comment type="catalytic activity">
    <reaction evidence="10 11">
        <text>tRNA(Arg) + L-arginine + ATP = L-arginyl-tRNA(Arg) + AMP + diphosphate</text>
        <dbReference type="Rhea" id="RHEA:20301"/>
        <dbReference type="Rhea" id="RHEA-COMP:9658"/>
        <dbReference type="Rhea" id="RHEA-COMP:9673"/>
        <dbReference type="ChEBI" id="CHEBI:30616"/>
        <dbReference type="ChEBI" id="CHEBI:32682"/>
        <dbReference type="ChEBI" id="CHEBI:33019"/>
        <dbReference type="ChEBI" id="CHEBI:78442"/>
        <dbReference type="ChEBI" id="CHEBI:78513"/>
        <dbReference type="ChEBI" id="CHEBI:456215"/>
        <dbReference type="EC" id="6.1.1.19"/>
    </reaction>
</comment>
<evidence type="ECO:0000256" key="4">
    <source>
        <dbReference type="ARBA" id="ARBA00022490"/>
    </source>
</evidence>
<evidence type="ECO:0000313" key="15">
    <source>
        <dbReference type="EMBL" id="GAQ94789.1"/>
    </source>
</evidence>
<evidence type="ECO:0000256" key="2">
    <source>
        <dbReference type="ARBA" id="ARBA00005594"/>
    </source>
</evidence>
<dbReference type="InterPro" id="IPR001412">
    <property type="entry name" value="aa-tRNA-synth_I_CS"/>
</dbReference>
<keyword evidence="6 11" id="KW-0547">Nucleotide-binding</keyword>
<feature type="domain" description="Arginyl tRNA synthetase N-terminal" evidence="14">
    <location>
        <begin position="5"/>
        <end position="85"/>
    </location>
</feature>
<comment type="subunit">
    <text evidence="3 11">Monomer.</text>
</comment>
<comment type="caution">
    <text evidence="15">The sequence shown here is derived from an EMBL/GenBank/DDBJ whole genome shotgun (WGS) entry which is preliminary data.</text>
</comment>
<dbReference type="InterPro" id="IPR014729">
    <property type="entry name" value="Rossmann-like_a/b/a_fold"/>
</dbReference>